<comment type="caution">
    <text evidence="3">The sequence shown here is derived from an EMBL/GenBank/DDBJ whole genome shotgun (WGS) entry which is preliminary data.</text>
</comment>
<keyword evidence="4" id="KW-1185">Reference proteome</keyword>
<organism evidence="3 4">
    <name type="scientific">Streptomyces lancefieldiae</name>
    <dbReference type="NCBI Taxonomy" id="3075520"/>
    <lineage>
        <taxon>Bacteria</taxon>
        <taxon>Bacillati</taxon>
        <taxon>Actinomycetota</taxon>
        <taxon>Actinomycetes</taxon>
        <taxon>Kitasatosporales</taxon>
        <taxon>Streptomycetaceae</taxon>
        <taxon>Streptomyces</taxon>
    </lineage>
</organism>
<keyword evidence="2" id="KW-0732">Signal</keyword>
<evidence type="ECO:0000256" key="2">
    <source>
        <dbReference type="SAM" id="SignalP"/>
    </source>
</evidence>
<reference evidence="3" key="1">
    <citation type="submission" date="2024-05" db="EMBL/GenBank/DDBJ databases">
        <title>30 novel species of actinomycetes from the DSMZ collection.</title>
        <authorList>
            <person name="Nouioui I."/>
        </authorList>
    </citation>
    <scope>NUCLEOTIDE SEQUENCE</scope>
    <source>
        <strain evidence="3">DSM 40712</strain>
    </source>
</reference>
<feature type="signal peptide" evidence="2">
    <location>
        <begin position="1"/>
        <end position="19"/>
    </location>
</feature>
<accession>A0ABU3AXL9</accession>
<feature type="region of interest" description="Disordered" evidence="1">
    <location>
        <begin position="48"/>
        <end position="74"/>
    </location>
</feature>
<evidence type="ECO:0000313" key="3">
    <source>
        <dbReference type="EMBL" id="MDT0614937.1"/>
    </source>
</evidence>
<dbReference type="RefSeq" id="WP_311580892.1">
    <property type="nucleotide sequence ID" value="NZ_JAVRFH010000049.1"/>
</dbReference>
<evidence type="ECO:0000256" key="1">
    <source>
        <dbReference type="SAM" id="MobiDB-lite"/>
    </source>
</evidence>
<dbReference type="EMBL" id="JAVRFH010000049">
    <property type="protein sequence ID" value="MDT0614937.1"/>
    <property type="molecule type" value="Genomic_DNA"/>
</dbReference>
<gene>
    <name evidence="3" type="ORF">RM812_32725</name>
</gene>
<evidence type="ECO:0000313" key="4">
    <source>
        <dbReference type="Proteomes" id="UP001180724"/>
    </source>
</evidence>
<proteinExistence type="predicted"/>
<protein>
    <recommendedName>
        <fullName evidence="5">Secreted protein</fullName>
    </recommendedName>
</protein>
<dbReference type="Proteomes" id="UP001180724">
    <property type="component" value="Unassembled WGS sequence"/>
</dbReference>
<feature type="chain" id="PRO_5046983244" description="Secreted protein" evidence="2">
    <location>
        <begin position="20"/>
        <end position="74"/>
    </location>
</feature>
<name>A0ABU3AXL9_9ACTN</name>
<evidence type="ECO:0008006" key="5">
    <source>
        <dbReference type="Google" id="ProtNLM"/>
    </source>
</evidence>
<sequence>MRQSSWAVIAALAVSVLCAAEAKAVVPRAAHLPGDVAATERVRGGGVVISADGEGTGSSTARGQGGTHDGETIT</sequence>